<dbReference type="InterPro" id="IPR036388">
    <property type="entry name" value="WH-like_DNA-bd_sf"/>
</dbReference>
<dbReference type="EMBL" id="LSSN01004941">
    <property type="protein sequence ID" value="OMJ10565.1"/>
    <property type="molecule type" value="Genomic_DNA"/>
</dbReference>
<dbReference type="Pfam" id="PF00557">
    <property type="entry name" value="Peptidase_M24"/>
    <property type="match status" value="1"/>
</dbReference>
<comment type="caution">
    <text evidence="5">The sequence shown here is derived from an EMBL/GenBank/DDBJ whole genome shotgun (WGS) entry which is preliminary data.</text>
</comment>
<gene>
    <name evidence="4" type="ORF">AYI70_g10251</name>
    <name evidence="5" type="ORF">AYI70_g7080</name>
</gene>
<dbReference type="InterPro" id="IPR000994">
    <property type="entry name" value="Pept_M24"/>
</dbReference>
<accession>A0A1R1XM69</accession>
<sequence>MMRTKVLDTKKKAKPETAQPEEEYTLDNSVVIDKYKSAANVANLALAAVIEQVKENASIYELCKVGDNKVDELCKKTYAKSKISRGLSYPTSVSVNSIACHFSPVESDAESAKPLQKGDIVKIQIGAHFDGLAAVVGHTVVVGASEAEPVTGENADLLAAAHYAAEGILRMIKPGKKSTDISDVATKITQTFGCLPLEGSLCHNQIRNKIDGEKHIVLNPGEDQKFKVKVNEIEVGEVYLIDILVAGGQAKPRTTKHRTTVFAKSGTTYQLKMQVARSLYSEVSSKFATFPFSIRCCEDERKARMGVIECAKSRVLESFDVIEEKDGNNVAQVCFTVLVTPKGVIRITQGPAFNPKVVITDKKVDSEITALLNTSAKSLK</sequence>
<feature type="compositionally biased region" description="Basic and acidic residues" evidence="2">
    <location>
        <begin position="1"/>
        <end position="10"/>
    </location>
</feature>
<dbReference type="SUPFAM" id="SSF55920">
    <property type="entry name" value="Creatinase/aminopeptidase"/>
    <property type="match status" value="1"/>
</dbReference>
<feature type="region of interest" description="Disordered" evidence="2">
    <location>
        <begin position="1"/>
        <end position="20"/>
    </location>
</feature>
<dbReference type="FunFam" id="1.10.10.10:FF:000029">
    <property type="entry name" value="Proliferation-associated 2G4, a"/>
    <property type="match status" value="1"/>
</dbReference>
<dbReference type="SUPFAM" id="SSF46785">
    <property type="entry name" value="Winged helix' DNA-binding domain"/>
    <property type="match status" value="1"/>
</dbReference>
<dbReference type="PANTHER" id="PTHR10804">
    <property type="entry name" value="PROTEASE FAMILY M24 METHIONYL AMINOPEPTIDASE, AMINOPEPTIDASE P"/>
    <property type="match status" value="1"/>
</dbReference>
<evidence type="ECO:0000256" key="2">
    <source>
        <dbReference type="SAM" id="MobiDB-lite"/>
    </source>
</evidence>
<evidence type="ECO:0000259" key="3">
    <source>
        <dbReference type="Pfam" id="PF00557"/>
    </source>
</evidence>
<evidence type="ECO:0000256" key="1">
    <source>
        <dbReference type="ARBA" id="ARBA00007319"/>
    </source>
</evidence>
<dbReference type="AlphaFoldDB" id="A0A1R1XM69"/>
<dbReference type="Proteomes" id="UP000187283">
    <property type="component" value="Unassembled WGS sequence"/>
</dbReference>
<comment type="similarity">
    <text evidence="1">Belongs to the peptidase M24 family.</text>
</comment>
<feature type="domain" description="Peptidase M24" evidence="3">
    <location>
        <begin position="34"/>
        <end position="194"/>
    </location>
</feature>
<evidence type="ECO:0000313" key="5">
    <source>
        <dbReference type="EMBL" id="OMJ15717.1"/>
    </source>
</evidence>
<dbReference type="InterPro" id="IPR036390">
    <property type="entry name" value="WH_DNA-bd_sf"/>
</dbReference>
<name>A0A1R1XM69_9FUNG</name>
<dbReference type="STRING" id="133412.A0A1R1XM69"/>
<protein>
    <submittedName>
        <fullName evidence="5">Proliferation-associated protein 2G4</fullName>
    </submittedName>
</protein>
<organism evidence="5 6">
    <name type="scientific">Smittium culicis</name>
    <dbReference type="NCBI Taxonomy" id="133412"/>
    <lineage>
        <taxon>Eukaryota</taxon>
        <taxon>Fungi</taxon>
        <taxon>Fungi incertae sedis</taxon>
        <taxon>Zoopagomycota</taxon>
        <taxon>Kickxellomycotina</taxon>
        <taxon>Harpellomycetes</taxon>
        <taxon>Harpellales</taxon>
        <taxon>Legeriomycetaceae</taxon>
        <taxon>Smittium</taxon>
    </lineage>
</organism>
<dbReference type="Gene3D" id="3.90.230.10">
    <property type="entry name" value="Creatinase/methionine aminopeptidase superfamily"/>
    <property type="match status" value="1"/>
</dbReference>
<evidence type="ECO:0000313" key="4">
    <source>
        <dbReference type="EMBL" id="OMJ10565.1"/>
    </source>
</evidence>
<dbReference type="InterPro" id="IPR047113">
    <property type="entry name" value="PA2G4/ARX1"/>
</dbReference>
<dbReference type="OrthoDB" id="5876363at2759"/>
<proteinExistence type="inferred from homology"/>
<keyword evidence="6" id="KW-1185">Reference proteome</keyword>
<dbReference type="Gene3D" id="1.10.10.10">
    <property type="entry name" value="Winged helix-like DNA-binding domain superfamily/Winged helix DNA-binding domain"/>
    <property type="match status" value="1"/>
</dbReference>
<dbReference type="EMBL" id="LSSN01002581">
    <property type="protein sequence ID" value="OMJ15717.1"/>
    <property type="molecule type" value="Genomic_DNA"/>
</dbReference>
<evidence type="ECO:0000313" key="6">
    <source>
        <dbReference type="Proteomes" id="UP000187283"/>
    </source>
</evidence>
<reference evidence="5 6" key="1">
    <citation type="submission" date="2017-01" db="EMBL/GenBank/DDBJ databases">
        <authorList>
            <person name="Mah S.A."/>
            <person name="Swanson W.J."/>
            <person name="Moy G.W."/>
            <person name="Vacquier V.D."/>
        </authorList>
    </citation>
    <scope>NUCLEOTIDE SEQUENCE [LARGE SCALE GENOMIC DNA]</scope>
    <source>
        <strain evidence="5 6">GSMNP</strain>
    </source>
</reference>
<dbReference type="PANTHER" id="PTHR10804:SF11">
    <property type="entry name" value="PROLIFERATION-ASSOCIATED PROTEIN 2G4"/>
    <property type="match status" value="1"/>
</dbReference>
<dbReference type="InterPro" id="IPR036005">
    <property type="entry name" value="Creatinase/aminopeptidase-like"/>
</dbReference>